<dbReference type="SUPFAM" id="SSF53623">
    <property type="entry name" value="MurD-like peptide ligases, catalytic domain"/>
    <property type="match status" value="1"/>
</dbReference>
<keyword evidence="3" id="KW-0131">Cell cycle</keyword>
<accession>A0A9D2JYA2</accession>
<name>A0A9D2JYA2_9LACT</name>
<dbReference type="Gene3D" id="3.90.190.20">
    <property type="entry name" value="Mur ligase, C-terminal domain"/>
    <property type="match status" value="1"/>
</dbReference>
<dbReference type="EMBL" id="DXAZ01000140">
    <property type="protein sequence ID" value="HIZ71766.1"/>
    <property type="molecule type" value="Genomic_DNA"/>
</dbReference>
<dbReference type="Gene3D" id="3.40.1190.10">
    <property type="entry name" value="Mur-like, catalytic domain"/>
    <property type="match status" value="1"/>
</dbReference>
<evidence type="ECO:0000256" key="1">
    <source>
        <dbReference type="ARBA" id="ARBA00004752"/>
    </source>
</evidence>
<dbReference type="GO" id="GO:0051301">
    <property type="term" value="P:cell division"/>
    <property type="evidence" value="ECO:0007669"/>
    <property type="project" value="UniProtKB-KW"/>
</dbReference>
<dbReference type="InterPro" id="IPR036615">
    <property type="entry name" value="Mur_ligase_C_dom_sf"/>
</dbReference>
<dbReference type="Pfam" id="PF08245">
    <property type="entry name" value="Mur_ligase_M"/>
    <property type="match status" value="1"/>
</dbReference>
<keyword evidence="3" id="KW-0961">Cell wall biogenesis/degradation</keyword>
<evidence type="ECO:0000259" key="4">
    <source>
        <dbReference type="Pfam" id="PF02875"/>
    </source>
</evidence>
<feature type="domain" description="Mur ligase central" evidence="5">
    <location>
        <begin position="81"/>
        <end position="288"/>
    </location>
</feature>
<keyword evidence="3" id="KW-0132">Cell division</keyword>
<reference evidence="6" key="1">
    <citation type="journal article" date="2021" name="PeerJ">
        <title>Extensive microbial diversity within the chicken gut microbiome revealed by metagenomics and culture.</title>
        <authorList>
            <person name="Gilroy R."/>
            <person name="Ravi A."/>
            <person name="Getino M."/>
            <person name="Pursley I."/>
            <person name="Horton D.L."/>
            <person name="Alikhan N.F."/>
            <person name="Baker D."/>
            <person name="Gharbi K."/>
            <person name="Hall N."/>
            <person name="Watson M."/>
            <person name="Adriaenssens E.M."/>
            <person name="Foster-Nyarko E."/>
            <person name="Jarju S."/>
            <person name="Secka A."/>
            <person name="Antonio M."/>
            <person name="Oren A."/>
            <person name="Chaudhuri R.R."/>
            <person name="La Ragione R."/>
            <person name="Hildebrand F."/>
            <person name="Pallen M.J."/>
        </authorList>
    </citation>
    <scope>NUCLEOTIDE SEQUENCE</scope>
    <source>
        <strain evidence="6">CHK169-4300</strain>
    </source>
</reference>
<protein>
    <submittedName>
        <fullName evidence="6">UDP-N-acetylmuramoyl-L-alanyl-D-glutamate--2, 6-diaminopimelate ligase</fullName>
    </submittedName>
</protein>
<comment type="pathway">
    <text evidence="1 3">Cell wall biogenesis; peptidoglycan biosynthesis.</text>
</comment>
<keyword evidence="3" id="KW-0573">Peptidoglycan synthesis</keyword>
<organism evidence="6 7">
    <name type="scientific">Candidatus Atopostipes pullistercoris</name>
    <dbReference type="NCBI Taxonomy" id="2838467"/>
    <lineage>
        <taxon>Bacteria</taxon>
        <taxon>Bacillati</taxon>
        <taxon>Bacillota</taxon>
        <taxon>Bacilli</taxon>
        <taxon>Lactobacillales</taxon>
        <taxon>Carnobacteriaceae</taxon>
        <taxon>Atopostipes</taxon>
    </lineage>
</organism>
<dbReference type="NCBIfam" id="TIGR01085">
    <property type="entry name" value="murE"/>
    <property type="match status" value="1"/>
</dbReference>
<evidence type="ECO:0000313" key="6">
    <source>
        <dbReference type="EMBL" id="HIZ71766.1"/>
    </source>
</evidence>
<comment type="similarity">
    <text evidence="2">Belongs to the MurCDEF family. MurE subfamily.</text>
</comment>
<reference evidence="6" key="2">
    <citation type="submission" date="2021-04" db="EMBL/GenBank/DDBJ databases">
        <authorList>
            <person name="Gilroy R."/>
        </authorList>
    </citation>
    <scope>NUCLEOTIDE SEQUENCE</scope>
    <source>
        <strain evidence="6">CHK169-4300</strain>
    </source>
</reference>
<sequence length="471" mass="52852">MEQDSKKVEPGTLFICKGAHFKVDYLKEAIERGAIAYISEKKYDLEDEFPHLTVSDIRLAIPLLAETFYNHPQEKLTIVGVGGTKGKTTTSYFVKAILDTYLKDQGKAPAGLISSIANYEGDGEEVAQNTTPESLDLQKHLAQMVHAGLEYAVLEVSSQALKYHRTDRIEFDVAIFLNIDKDHISPIEHPNFSDYIQSKAKMFGQTKKLIINRETKQANYLFERAKEAECYYSFSLNSSKADYYVKNLEALDLESHFNIHSKSIDEAFVLKMLGDYNVENALAAVAAVDVLGIPIEAAKTALKDIHVPGRMRLVSSADQKIIAIADFAHNRLSFERLITGMKEAHPDYKVVSIFGAPGGKALGRREELGTVGGKYSDFIYITMDDPGPEDVKEISKEIAYYVEREGTPYTYIEDREKAILTAFENIEGKTLILALGKGHENTMKIGDQEVPMHSDEEIIQKCIEDYDKQHQ</sequence>
<dbReference type="InterPro" id="IPR004101">
    <property type="entry name" value="Mur_ligase_C"/>
</dbReference>
<evidence type="ECO:0000256" key="3">
    <source>
        <dbReference type="RuleBase" id="RU004135"/>
    </source>
</evidence>
<keyword evidence="6" id="KW-0436">Ligase</keyword>
<dbReference type="InterPro" id="IPR035911">
    <property type="entry name" value="MurE/MurF_N"/>
</dbReference>
<dbReference type="GO" id="GO:0005737">
    <property type="term" value="C:cytoplasm"/>
    <property type="evidence" value="ECO:0007669"/>
    <property type="project" value="UniProtKB-SubCell"/>
</dbReference>
<dbReference type="GO" id="GO:0071555">
    <property type="term" value="P:cell wall organization"/>
    <property type="evidence" value="ECO:0007669"/>
    <property type="project" value="UniProtKB-KW"/>
</dbReference>
<keyword evidence="3" id="KW-0133">Cell shape</keyword>
<dbReference type="Proteomes" id="UP000824106">
    <property type="component" value="Unassembled WGS sequence"/>
</dbReference>
<dbReference type="SUPFAM" id="SSF63418">
    <property type="entry name" value="MurE/MurF N-terminal domain"/>
    <property type="match status" value="1"/>
</dbReference>
<comment type="caution">
    <text evidence="6">The sequence shown here is derived from an EMBL/GenBank/DDBJ whole genome shotgun (WGS) entry which is preliminary data.</text>
</comment>
<dbReference type="Pfam" id="PF02875">
    <property type="entry name" value="Mur_ligase_C"/>
    <property type="match status" value="1"/>
</dbReference>
<comment type="subcellular location">
    <subcellularLocation>
        <location evidence="3">Cytoplasm</location>
    </subcellularLocation>
</comment>
<feature type="domain" description="Mur ligase C-terminal" evidence="4">
    <location>
        <begin position="309"/>
        <end position="438"/>
    </location>
</feature>
<dbReference type="AlphaFoldDB" id="A0A9D2JYA2"/>
<dbReference type="GO" id="GO:0009252">
    <property type="term" value="P:peptidoglycan biosynthetic process"/>
    <property type="evidence" value="ECO:0007669"/>
    <property type="project" value="UniProtKB-KW"/>
</dbReference>
<dbReference type="GO" id="GO:0008360">
    <property type="term" value="P:regulation of cell shape"/>
    <property type="evidence" value="ECO:0007669"/>
    <property type="project" value="UniProtKB-KW"/>
</dbReference>
<evidence type="ECO:0000313" key="7">
    <source>
        <dbReference type="Proteomes" id="UP000824106"/>
    </source>
</evidence>
<dbReference type="Gene3D" id="3.40.1390.10">
    <property type="entry name" value="MurE/MurF, N-terminal domain"/>
    <property type="match status" value="1"/>
</dbReference>
<evidence type="ECO:0000259" key="5">
    <source>
        <dbReference type="Pfam" id="PF08245"/>
    </source>
</evidence>
<dbReference type="InterPro" id="IPR005761">
    <property type="entry name" value="UDP-N-AcMur-Glu-dNH2Pim_ligase"/>
</dbReference>
<gene>
    <name evidence="6" type="ORF">H9808_08410</name>
</gene>
<dbReference type="PANTHER" id="PTHR23135:SF4">
    <property type="entry name" value="UDP-N-ACETYLMURAMOYL-L-ALANYL-D-GLUTAMATE--2,6-DIAMINOPIMELATE LIGASE MURE HOMOLOG, CHLOROPLASTIC"/>
    <property type="match status" value="1"/>
</dbReference>
<dbReference type="InterPro" id="IPR036565">
    <property type="entry name" value="Mur-like_cat_sf"/>
</dbReference>
<evidence type="ECO:0000256" key="2">
    <source>
        <dbReference type="ARBA" id="ARBA00005898"/>
    </source>
</evidence>
<dbReference type="PANTHER" id="PTHR23135">
    <property type="entry name" value="MUR LIGASE FAMILY MEMBER"/>
    <property type="match status" value="1"/>
</dbReference>
<dbReference type="GO" id="GO:0005524">
    <property type="term" value="F:ATP binding"/>
    <property type="evidence" value="ECO:0007669"/>
    <property type="project" value="InterPro"/>
</dbReference>
<dbReference type="SUPFAM" id="SSF53244">
    <property type="entry name" value="MurD-like peptide ligases, peptide-binding domain"/>
    <property type="match status" value="1"/>
</dbReference>
<proteinExistence type="inferred from homology"/>
<dbReference type="InterPro" id="IPR013221">
    <property type="entry name" value="Mur_ligase_cen"/>
</dbReference>
<dbReference type="GO" id="GO:0016881">
    <property type="term" value="F:acid-amino acid ligase activity"/>
    <property type="evidence" value="ECO:0007669"/>
    <property type="project" value="InterPro"/>
</dbReference>